<keyword evidence="4" id="KW-0472">Membrane</keyword>
<dbReference type="PANTHER" id="PTHR11200">
    <property type="entry name" value="INOSITOL 5-PHOSPHATASE"/>
    <property type="match status" value="1"/>
</dbReference>
<evidence type="ECO:0000256" key="2">
    <source>
        <dbReference type="PROSITE-ProRule" id="PRU00235"/>
    </source>
</evidence>
<dbReference type="InterPro" id="IPR058923">
    <property type="entry name" value="RCC1-like_dom"/>
</dbReference>
<dbReference type="Proteomes" id="UP000241769">
    <property type="component" value="Unassembled WGS sequence"/>
</dbReference>
<sequence>MNPRHLLDGQGVEVISWGKNHQKVKLGRSIKKNGKKKPKSIKPLTGTGPVSVIVGEYHSFVITNEGRDIYSWGSGNKGQLGRGDTNDQPVPRLVSGLRDRRIVKLSCGAEHTLALSSDGFAYSFGSNSKGQLGTGGNQQFSCVPELIKGRWGDQRIINIACGLLISSAITEEGEVYEWGDHSTGLLGNGHVTQDFYVPMKSTHFTNNPIKQMEYGMSHYIALANNGLLYAFGDNKYGQLGITNSAGLVVEDQAELVQSLKGVTQIAAGHYHSVVLCDDGSIFCFGSNSEGQLGMGDKKNRAAPTKVRFPASLLHDKLISISAGAEHTVCLTQSGRVFAWGKNNKHQISTSHKRDIAEPVLVSGLRHQLVRQVAAGGHSSAVITGRMSKTDKPVTEQQQLHFCYHAITIAIGTFNINGQKESLSERVLEEWLMGYNHPDIIVVGITELVKLSGREVAKDLVEIESHDMRLYFETQFSNVLSRHVTEEDEGPYVQIFSKSLVGTMLAIYARKSIKGQISDLASDQARVGIMGKMANKGAVSARFNLYETQLVFVASHLAAGQSKVEKRNLDYQMIASKIRFNVRNTELTIFDHENIFWCGDLNYRLTGISKEAAIAAIAKGGLEDLWAHDQLLIETQAKRIFHDFNEGKLTFPPTYKYDVGTKIYDTSEKERVPSWCDRILWRGDFLMQLDYSRHEIYTSDHVPVSGLFRVVITRVRTAEEAEADSDEEINGTNRMDPNEKRTQILLQSQHIMPISSAALTEKEIFKISELSTSPPLRSPVISRMNNTQQSPVTPHRSRGSSASSRNTGEYVWVRTDSSSTLTTFASSTTTTSVTVPAYKSYNEAVQAEGITDPTPVVTSSGVKMFHMIPEDYTVLLPSGNLATAATFNRGTIDHDSRGSSTTSWLRRSADGEPNVTTTTSFVLPTVPPNTLSRYTGEAMLPYTTTSSTHTFITPAVPISTPVPGTPSQKKKWRGSLPGNFKMEAVSLPSSPRISPKLLVRGTPTVNGGITTMAEVMGPYKCKEGLILAQGEEVRVISVDALDGVSSWAKVENSFGEQGLIPRTRIRILEDKMTGPVVVDAQESIKLSSVTITSIDDPDVIRQGYLLKRGGLRKHWKSRFFILTPTGLTYYHSQHSGKIPLGNINLIEDKSGVRLERVDVTDKTGCSKNVFMIKFCNNSAVSLLFLSCFLLCLASAFHCFVSPQ</sequence>
<keyword evidence="4" id="KW-1133">Transmembrane helix</keyword>
<feature type="repeat" description="RCC1" evidence="2">
    <location>
        <begin position="334"/>
        <end position="385"/>
    </location>
</feature>
<evidence type="ECO:0000256" key="1">
    <source>
        <dbReference type="ARBA" id="ARBA00022737"/>
    </source>
</evidence>
<gene>
    <name evidence="6" type="ORF">PROFUN_04449</name>
</gene>
<name>A0A2P6NVN1_9EUKA</name>
<dbReference type="OrthoDB" id="62798at2759"/>
<dbReference type="InParanoid" id="A0A2P6NVN1"/>
<dbReference type="PANTHER" id="PTHR11200:SF240">
    <property type="entry name" value="INOSITOL POLYPHOSPHATE 5-PHOSPHATASE C9G1.10C-RELATED"/>
    <property type="match status" value="1"/>
</dbReference>
<dbReference type="PROSITE" id="PS00626">
    <property type="entry name" value="RCC1_2"/>
    <property type="match status" value="3"/>
</dbReference>
<dbReference type="Pfam" id="PF25390">
    <property type="entry name" value="WD40_RLD"/>
    <property type="match status" value="1"/>
</dbReference>
<dbReference type="GO" id="GO:0046856">
    <property type="term" value="P:phosphatidylinositol dephosphorylation"/>
    <property type="evidence" value="ECO:0007669"/>
    <property type="project" value="InterPro"/>
</dbReference>
<dbReference type="Gene3D" id="3.60.10.10">
    <property type="entry name" value="Endonuclease/exonuclease/phosphatase"/>
    <property type="match status" value="1"/>
</dbReference>
<feature type="region of interest" description="Disordered" evidence="3">
    <location>
        <begin position="892"/>
        <end position="917"/>
    </location>
</feature>
<proteinExistence type="predicted"/>
<evidence type="ECO:0000313" key="7">
    <source>
        <dbReference type="Proteomes" id="UP000241769"/>
    </source>
</evidence>
<feature type="region of interest" description="Disordered" evidence="3">
    <location>
        <begin position="775"/>
        <end position="806"/>
    </location>
</feature>
<feature type="repeat" description="RCC1" evidence="2">
    <location>
        <begin position="67"/>
        <end position="118"/>
    </location>
</feature>
<dbReference type="SMART" id="SM00128">
    <property type="entry name" value="IPPc"/>
    <property type="match status" value="1"/>
</dbReference>
<accession>A0A2P6NVN1</accession>
<protein>
    <recommendedName>
        <fullName evidence="5">PH domain-containing protein</fullName>
    </recommendedName>
</protein>
<feature type="repeat" description="RCC1" evidence="2">
    <location>
        <begin position="119"/>
        <end position="172"/>
    </location>
</feature>
<keyword evidence="7" id="KW-1185">Reference proteome</keyword>
<feature type="repeat" description="RCC1" evidence="2">
    <location>
        <begin position="226"/>
        <end position="278"/>
    </location>
</feature>
<dbReference type="InterPro" id="IPR009091">
    <property type="entry name" value="RCC1/BLIP-II"/>
</dbReference>
<feature type="compositionally biased region" description="Polar residues" evidence="3">
    <location>
        <begin position="782"/>
        <end position="791"/>
    </location>
</feature>
<feature type="compositionally biased region" description="Acidic residues" evidence="3">
    <location>
        <begin position="719"/>
        <end position="728"/>
    </location>
</feature>
<dbReference type="InterPro" id="IPR001849">
    <property type="entry name" value="PH_domain"/>
</dbReference>
<feature type="repeat" description="RCC1" evidence="2">
    <location>
        <begin position="12"/>
        <end position="65"/>
    </location>
</feature>
<evidence type="ECO:0000256" key="4">
    <source>
        <dbReference type="SAM" id="Phobius"/>
    </source>
</evidence>
<dbReference type="EMBL" id="MDYQ01000015">
    <property type="protein sequence ID" value="PRP88021.1"/>
    <property type="molecule type" value="Genomic_DNA"/>
</dbReference>
<feature type="repeat" description="RCC1" evidence="2">
    <location>
        <begin position="279"/>
        <end position="333"/>
    </location>
</feature>
<dbReference type="InterPro" id="IPR036691">
    <property type="entry name" value="Endo/exonu/phosph_ase_sf"/>
</dbReference>
<dbReference type="SUPFAM" id="SSF56219">
    <property type="entry name" value="DNase I-like"/>
    <property type="match status" value="1"/>
</dbReference>
<evidence type="ECO:0000256" key="3">
    <source>
        <dbReference type="SAM" id="MobiDB-lite"/>
    </source>
</evidence>
<dbReference type="SMART" id="SM00233">
    <property type="entry name" value="PH"/>
    <property type="match status" value="1"/>
</dbReference>
<dbReference type="Gene3D" id="2.130.10.30">
    <property type="entry name" value="Regulator of chromosome condensation 1/beta-lactamase-inhibitor protein II"/>
    <property type="match status" value="2"/>
</dbReference>
<feature type="transmembrane region" description="Helical" evidence="4">
    <location>
        <begin position="1178"/>
        <end position="1199"/>
    </location>
</feature>
<keyword evidence="1" id="KW-0677">Repeat</keyword>
<dbReference type="GO" id="GO:0004439">
    <property type="term" value="F:phosphatidylinositol-4,5-bisphosphate 5-phosphatase activity"/>
    <property type="evidence" value="ECO:0007669"/>
    <property type="project" value="TreeGrafter"/>
</dbReference>
<dbReference type="PRINTS" id="PR00633">
    <property type="entry name" value="RCCNDNSATION"/>
</dbReference>
<dbReference type="SUPFAM" id="SSF50985">
    <property type="entry name" value="RCC1/BLIP-II"/>
    <property type="match status" value="2"/>
</dbReference>
<dbReference type="STRING" id="1890364.A0A2P6NVN1"/>
<organism evidence="6 7">
    <name type="scientific">Planoprotostelium fungivorum</name>
    <dbReference type="NCBI Taxonomy" id="1890364"/>
    <lineage>
        <taxon>Eukaryota</taxon>
        <taxon>Amoebozoa</taxon>
        <taxon>Evosea</taxon>
        <taxon>Variosea</taxon>
        <taxon>Cavosteliida</taxon>
        <taxon>Cavosteliaceae</taxon>
        <taxon>Planoprotostelium</taxon>
    </lineage>
</organism>
<dbReference type="Gene3D" id="2.30.29.30">
    <property type="entry name" value="Pleckstrin-homology domain (PH domain)/Phosphotyrosine-binding domain (PTB)"/>
    <property type="match status" value="1"/>
</dbReference>
<dbReference type="InterPro" id="IPR011993">
    <property type="entry name" value="PH-like_dom_sf"/>
</dbReference>
<keyword evidence="4" id="KW-0812">Transmembrane</keyword>
<dbReference type="SUPFAM" id="SSF50729">
    <property type="entry name" value="PH domain-like"/>
    <property type="match status" value="1"/>
</dbReference>
<dbReference type="AlphaFoldDB" id="A0A2P6NVN1"/>
<dbReference type="InterPro" id="IPR000408">
    <property type="entry name" value="Reg_chr_condens"/>
</dbReference>
<dbReference type="PROSITE" id="PS50012">
    <property type="entry name" value="RCC1_3"/>
    <property type="match status" value="7"/>
</dbReference>
<feature type="domain" description="PH" evidence="5">
    <location>
        <begin position="1097"/>
        <end position="1202"/>
    </location>
</feature>
<dbReference type="PROSITE" id="PS50003">
    <property type="entry name" value="PH_DOMAIN"/>
    <property type="match status" value="1"/>
</dbReference>
<dbReference type="Pfam" id="PF22669">
    <property type="entry name" value="Exo_endo_phos2"/>
    <property type="match status" value="1"/>
</dbReference>
<feature type="region of interest" description="Disordered" evidence="3">
    <location>
        <begin position="718"/>
        <end position="737"/>
    </location>
</feature>
<evidence type="ECO:0000259" key="5">
    <source>
        <dbReference type="PROSITE" id="PS50003"/>
    </source>
</evidence>
<evidence type="ECO:0000313" key="6">
    <source>
        <dbReference type="EMBL" id="PRP88021.1"/>
    </source>
</evidence>
<dbReference type="InterPro" id="IPR046985">
    <property type="entry name" value="IP5"/>
</dbReference>
<dbReference type="InterPro" id="IPR000300">
    <property type="entry name" value="IPPc"/>
</dbReference>
<feature type="repeat" description="RCC1" evidence="2">
    <location>
        <begin position="173"/>
        <end position="225"/>
    </location>
</feature>
<reference evidence="6 7" key="1">
    <citation type="journal article" date="2018" name="Genome Biol. Evol.">
        <title>Multiple Roots of Fruiting Body Formation in Amoebozoa.</title>
        <authorList>
            <person name="Hillmann F."/>
            <person name="Forbes G."/>
            <person name="Novohradska S."/>
            <person name="Ferling I."/>
            <person name="Riege K."/>
            <person name="Groth M."/>
            <person name="Westermann M."/>
            <person name="Marz M."/>
            <person name="Spaller T."/>
            <person name="Winckler T."/>
            <person name="Schaap P."/>
            <person name="Glockner G."/>
        </authorList>
    </citation>
    <scope>NUCLEOTIDE SEQUENCE [LARGE SCALE GENOMIC DNA]</scope>
    <source>
        <strain evidence="6 7">Jena</strain>
    </source>
</reference>
<comment type="caution">
    <text evidence="6">The sequence shown here is derived from an EMBL/GenBank/DDBJ whole genome shotgun (WGS) entry which is preliminary data.</text>
</comment>
<dbReference type="Pfam" id="PF00169">
    <property type="entry name" value="PH"/>
    <property type="match status" value="1"/>
</dbReference>